<keyword evidence="4" id="KW-1185">Reference proteome</keyword>
<dbReference type="SUPFAM" id="SSF57667">
    <property type="entry name" value="beta-beta-alpha zinc fingers"/>
    <property type="match status" value="2"/>
</dbReference>
<protein>
    <recommendedName>
        <fullName evidence="2">C2H2-type domain-containing protein</fullName>
    </recommendedName>
</protein>
<gene>
    <name evidence="3" type="ORF">TcWFU_008721</name>
</gene>
<dbReference type="SMART" id="SM00355">
    <property type="entry name" value="ZnF_C2H2"/>
    <property type="match status" value="3"/>
</dbReference>
<dbReference type="PROSITE" id="PS00028">
    <property type="entry name" value="ZINC_FINGER_C2H2_1"/>
    <property type="match status" value="1"/>
</dbReference>
<dbReference type="Proteomes" id="UP001651158">
    <property type="component" value="Unassembled WGS sequence"/>
</dbReference>
<evidence type="ECO:0000256" key="1">
    <source>
        <dbReference type="SAM" id="MobiDB-lite"/>
    </source>
</evidence>
<dbReference type="SMART" id="SM00451">
    <property type="entry name" value="ZnF_U1"/>
    <property type="match status" value="2"/>
</dbReference>
<comment type="caution">
    <text evidence="3">The sequence shown here is derived from an EMBL/GenBank/DDBJ whole genome shotgun (WGS) entry which is preliminary data.</text>
</comment>
<sequence length="381" mass="40304">MAMSSTSNSAKSCLFCGQTFGENNELWKHITSGTCNTGTKAEVVLSASQSVSSIPLLPKPLAQADSLKNGTKRSQNGSPDVFGYETSAQCETGSPAQPCPASDAARRYPPLQSTSKGDNCVLQGPLTVSGPSLGVDANAVNSARRMPQREETNAAAECHRLFPPLSAPSVPESTAFPATVADYGRPSNLSMGKDVPSRPVSSQPGTAAPVADKPSAKWKCTLCDVEFLEKSAMVDHVRSQEHEARIQVIRRSAGDAPLPTVPRRESASPGSLTKDELVEVVRQVVAEELPELLRRELRAIFNAALKEPSKESVSGGSVTSSSPPDMNLDANTILSHGNSIRCTICDCSITSSANLGLHVDGKKHKYNLARLANGRGTPRPS</sequence>
<accession>A0ABR4QIH6</accession>
<dbReference type="Gene3D" id="3.30.160.60">
    <property type="entry name" value="Classic Zinc Finger"/>
    <property type="match status" value="1"/>
</dbReference>
<organism evidence="3 4">
    <name type="scientific">Taenia crassiceps</name>
    <dbReference type="NCBI Taxonomy" id="6207"/>
    <lineage>
        <taxon>Eukaryota</taxon>
        <taxon>Metazoa</taxon>
        <taxon>Spiralia</taxon>
        <taxon>Lophotrochozoa</taxon>
        <taxon>Platyhelminthes</taxon>
        <taxon>Cestoda</taxon>
        <taxon>Eucestoda</taxon>
        <taxon>Cyclophyllidea</taxon>
        <taxon>Taeniidae</taxon>
        <taxon>Taenia</taxon>
    </lineage>
</organism>
<evidence type="ECO:0000313" key="4">
    <source>
        <dbReference type="Proteomes" id="UP001651158"/>
    </source>
</evidence>
<dbReference type="InterPro" id="IPR036236">
    <property type="entry name" value="Znf_C2H2_sf"/>
</dbReference>
<dbReference type="Pfam" id="PF12874">
    <property type="entry name" value="zf-met"/>
    <property type="match status" value="1"/>
</dbReference>
<proteinExistence type="predicted"/>
<evidence type="ECO:0000259" key="2">
    <source>
        <dbReference type="PROSITE" id="PS00028"/>
    </source>
</evidence>
<dbReference type="InterPro" id="IPR003604">
    <property type="entry name" value="Matrin/U1-like-C_Znf_C2H2"/>
</dbReference>
<reference evidence="3 4" key="1">
    <citation type="journal article" date="2022" name="Front. Cell. Infect. Microbiol.">
        <title>The Genomes of Two Strains of Taenia crassiceps the Animal Model for the Study of Human Cysticercosis.</title>
        <authorList>
            <person name="Bobes R.J."/>
            <person name="Estrada K."/>
            <person name="Rios-Valencia D.G."/>
            <person name="Calderon-Gallegos A."/>
            <person name="de la Torre P."/>
            <person name="Carrero J.C."/>
            <person name="Sanchez-Flores A."/>
            <person name="Laclette J.P."/>
        </authorList>
    </citation>
    <scope>NUCLEOTIDE SEQUENCE [LARGE SCALE GENOMIC DNA]</scope>
    <source>
        <strain evidence="3">WFUcys</strain>
    </source>
</reference>
<dbReference type="InterPro" id="IPR013087">
    <property type="entry name" value="Znf_C2H2_type"/>
</dbReference>
<feature type="domain" description="C2H2-type" evidence="2">
    <location>
        <begin position="220"/>
        <end position="242"/>
    </location>
</feature>
<feature type="region of interest" description="Disordered" evidence="1">
    <location>
        <begin position="187"/>
        <end position="212"/>
    </location>
</feature>
<dbReference type="PANTHER" id="PTHR47487:SF8">
    <property type="entry name" value="OS08G0270900 PROTEIN"/>
    <property type="match status" value="1"/>
</dbReference>
<dbReference type="PANTHER" id="PTHR47487">
    <property type="entry name" value="OS06G0651300 PROTEIN-RELATED"/>
    <property type="match status" value="1"/>
</dbReference>
<name>A0ABR4QIH6_9CEST</name>
<dbReference type="EMBL" id="JAKROA010000003">
    <property type="protein sequence ID" value="KAL5109362.1"/>
    <property type="molecule type" value="Genomic_DNA"/>
</dbReference>
<evidence type="ECO:0000313" key="3">
    <source>
        <dbReference type="EMBL" id="KAL5109362.1"/>
    </source>
</evidence>